<evidence type="ECO:0000256" key="12">
    <source>
        <dbReference type="ARBA" id="ARBA00034013"/>
    </source>
</evidence>
<feature type="binding site" evidence="15">
    <location>
        <begin position="438"/>
        <end position="443"/>
    </location>
    <ligand>
        <name>substrate</name>
    </ligand>
</feature>
<feature type="domain" description="Glycosyl hydrolase family 13 catalytic" evidence="18">
    <location>
        <begin position="165"/>
        <end position="503"/>
    </location>
</feature>
<evidence type="ECO:0000256" key="15">
    <source>
        <dbReference type="PIRSR" id="PIRSR006337-2"/>
    </source>
</evidence>
<name>A0A7K0K0X4_9ACTO</name>
<accession>A0A7K0K0X4</accession>
<dbReference type="Proteomes" id="UP000442535">
    <property type="component" value="Unassembled WGS sequence"/>
</dbReference>
<keyword evidence="7 13" id="KW-0378">Hydrolase</keyword>
<dbReference type="GO" id="GO:0033942">
    <property type="term" value="F:4-alpha-D-(1-&gt;4)-alpha-D-glucanotrehalose trehalohydrolase activity"/>
    <property type="evidence" value="ECO:0007669"/>
    <property type="project" value="UniProtKB-EC"/>
</dbReference>
<dbReference type="PANTHER" id="PTHR43651:SF11">
    <property type="entry name" value="MALTO-OLIGOSYLTREHALOSE TREHALOHYDROLASE"/>
    <property type="match status" value="1"/>
</dbReference>
<feature type="compositionally biased region" description="Basic and acidic residues" evidence="17">
    <location>
        <begin position="126"/>
        <end position="144"/>
    </location>
</feature>
<dbReference type="UniPathway" id="UPA00299"/>
<dbReference type="GO" id="GO:0005737">
    <property type="term" value="C:cytoplasm"/>
    <property type="evidence" value="ECO:0007669"/>
    <property type="project" value="UniProtKB-SubCell"/>
</dbReference>
<evidence type="ECO:0000256" key="17">
    <source>
        <dbReference type="SAM" id="MobiDB-lite"/>
    </source>
</evidence>
<dbReference type="AlphaFoldDB" id="A0A7K0K0X4"/>
<dbReference type="InterPro" id="IPR017853">
    <property type="entry name" value="GH"/>
</dbReference>
<dbReference type="Gene3D" id="2.60.40.10">
    <property type="entry name" value="Immunoglobulins"/>
    <property type="match status" value="1"/>
</dbReference>
<evidence type="ECO:0000256" key="2">
    <source>
        <dbReference type="ARBA" id="ARBA00005199"/>
    </source>
</evidence>
<evidence type="ECO:0000256" key="10">
    <source>
        <dbReference type="ARBA" id="ARBA00032057"/>
    </source>
</evidence>
<evidence type="ECO:0000256" key="11">
    <source>
        <dbReference type="ARBA" id="ARBA00033284"/>
    </source>
</evidence>
<evidence type="ECO:0000256" key="6">
    <source>
        <dbReference type="ARBA" id="ARBA00022490"/>
    </source>
</evidence>
<dbReference type="InterPro" id="IPR013783">
    <property type="entry name" value="Ig-like_fold"/>
</dbReference>
<evidence type="ECO:0000313" key="19">
    <source>
        <dbReference type="EMBL" id="MST48690.1"/>
    </source>
</evidence>
<dbReference type="InterPro" id="IPR014756">
    <property type="entry name" value="Ig_E-set"/>
</dbReference>
<evidence type="ECO:0000256" key="8">
    <source>
        <dbReference type="ARBA" id="ARBA00023277"/>
    </source>
</evidence>
<dbReference type="RefSeq" id="WP_154542605.1">
    <property type="nucleotide sequence ID" value="NZ_VUMY01000001.1"/>
</dbReference>
<dbReference type="PANTHER" id="PTHR43651">
    <property type="entry name" value="1,4-ALPHA-GLUCAN-BRANCHING ENZYME"/>
    <property type="match status" value="1"/>
</dbReference>
<evidence type="ECO:0000256" key="3">
    <source>
        <dbReference type="ARBA" id="ARBA00008061"/>
    </source>
</evidence>
<keyword evidence="8" id="KW-0119">Carbohydrate metabolism</keyword>
<comment type="caution">
    <text evidence="19">The sequence shown here is derived from an EMBL/GenBank/DDBJ whole genome shotgun (WGS) entry which is preliminary data.</text>
</comment>
<evidence type="ECO:0000313" key="20">
    <source>
        <dbReference type="Proteomes" id="UP000442535"/>
    </source>
</evidence>
<dbReference type="SUPFAM" id="SSF51445">
    <property type="entry name" value="(Trans)glycosidases"/>
    <property type="match status" value="1"/>
</dbReference>
<feature type="binding site" evidence="15">
    <location>
        <begin position="369"/>
        <end position="373"/>
    </location>
    <ligand>
        <name>substrate</name>
    </ligand>
</feature>
<keyword evidence="9 13" id="KW-0326">Glycosidase</keyword>
<evidence type="ECO:0000256" key="16">
    <source>
        <dbReference type="PIRSR" id="PIRSR006337-3"/>
    </source>
</evidence>
<dbReference type="EC" id="3.2.1.141" evidence="4 13"/>
<keyword evidence="20" id="KW-1185">Reference proteome</keyword>
<evidence type="ECO:0000256" key="13">
    <source>
        <dbReference type="PIRNR" id="PIRNR006337"/>
    </source>
</evidence>
<evidence type="ECO:0000256" key="9">
    <source>
        <dbReference type="ARBA" id="ARBA00023295"/>
    </source>
</evidence>
<dbReference type="Gene3D" id="3.20.20.80">
    <property type="entry name" value="Glycosidases"/>
    <property type="match status" value="1"/>
</dbReference>
<feature type="active site" description="Proton donor" evidence="14">
    <location>
        <position position="349"/>
    </location>
</feature>
<dbReference type="InterPro" id="IPR012768">
    <property type="entry name" value="Trehalose_TreZ"/>
</dbReference>
<feature type="binding site" evidence="15">
    <location>
        <begin position="310"/>
        <end position="315"/>
    </location>
    <ligand>
        <name>substrate</name>
    </ligand>
</feature>
<dbReference type="GO" id="GO:0005992">
    <property type="term" value="P:trehalose biosynthetic process"/>
    <property type="evidence" value="ECO:0007669"/>
    <property type="project" value="UniProtKB-UniPathway"/>
</dbReference>
<dbReference type="CDD" id="cd02853">
    <property type="entry name" value="E_set_MTHase_like_N"/>
    <property type="match status" value="1"/>
</dbReference>
<feature type="active site" description="Nucleophile" evidence="14">
    <location>
        <position position="312"/>
    </location>
</feature>
<gene>
    <name evidence="19" type="ORF">FYJ63_00190</name>
</gene>
<dbReference type="CDD" id="cd11325">
    <property type="entry name" value="AmyAc_GTHase"/>
    <property type="match status" value="1"/>
</dbReference>
<evidence type="ECO:0000256" key="7">
    <source>
        <dbReference type="ARBA" id="ARBA00022801"/>
    </source>
</evidence>
<dbReference type="SMART" id="SM00642">
    <property type="entry name" value="Aamy"/>
    <property type="match status" value="1"/>
</dbReference>
<protein>
    <recommendedName>
        <fullName evidence="5 13">Malto-oligosyltrehalose trehalohydrolase</fullName>
        <shortName evidence="13">MTHase</shortName>
        <ecNumber evidence="4 13">3.2.1.141</ecNumber>
    </recommendedName>
    <alternativeName>
        <fullName evidence="11 13">4-alpha-D-((1-&gt;4)-alpha-D-glucano)trehalose trehalohydrolase</fullName>
    </alternativeName>
    <alternativeName>
        <fullName evidence="10 13">Maltooligosyl trehalose trehalohydrolase</fullName>
    </alternativeName>
</protein>
<proteinExistence type="inferred from homology"/>
<organism evidence="19 20">
    <name type="scientific">Mobiluncus porci</name>
    <dbReference type="NCBI Taxonomy" id="2652278"/>
    <lineage>
        <taxon>Bacteria</taxon>
        <taxon>Bacillati</taxon>
        <taxon>Actinomycetota</taxon>
        <taxon>Actinomycetes</taxon>
        <taxon>Actinomycetales</taxon>
        <taxon>Actinomycetaceae</taxon>
        <taxon>Mobiluncus</taxon>
    </lineage>
</organism>
<dbReference type="PIRSF" id="PIRSF006337">
    <property type="entry name" value="Trehalose_TreZ"/>
    <property type="match status" value="1"/>
</dbReference>
<evidence type="ECO:0000256" key="4">
    <source>
        <dbReference type="ARBA" id="ARBA00012268"/>
    </source>
</evidence>
<dbReference type="InterPro" id="IPR044901">
    <property type="entry name" value="Trehalose_TreZ_E-set_sf"/>
</dbReference>
<evidence type="ECO:0000256" key="5">
    <source>
        <dbReference type="ARBA" id="ARBA00015938"/>
    </source>
</evidence>
<dbReference type="Pfam" id="PF00128">
    <property type="entry name" value="Alpha-amylase"/>
    <property type="match status" value="1"/>
</dbReference>
<comment type="pathway">
    <text evidence="2 13">Glycan biosynthesis; trehalose biosynthesis.</text>
</comment>
<reference evidence="19 20" key="1">
    <citation type="submission" date="2019-08" db="EMBL/GenBank/DDBJ databases">
        <title>In-depth cultivation of the pig gut microbiome towards novel bacterial diversity and tailored functional studies.</title>
        <authorList>
            <person name="Wylensek D."/>
            <person name="Hitch T.C.A."/>
            <person name="Clavel T."/>
        </authorList>
    </citation>
    <scope>NUCLEOTIDE SEQUENCE [LARGE SCALE GENOMIC DNA]</scope>
    <source>
        <strain evidence="19 20">RF-GAM-744-WT-7</strain>
    </source>
</reference>
<feature type="region of interest" description="Disordered" evidence="17">
    <location>
        <begin position="110"/>
        <end position="153"/>
    </location>
</feature>
<evidence type="ECO:0000259" key="18">
    <source>
        <dbReference type="SMART" id="SM00642"/>
    </source>
</evidence>
<dbReference type="EMBL" id="VUMY01000001">
    <property type="protein sequence ID" value="MST48690.1"/>
    <property type="molecule type" value="Genomic_DNA"/>
</dbReference>
<dbReference type="SUPFAM" id="SSF81296">
    <property type="entry name" value="E set domains"/>
    <property type="match status" value="1"/>
</dbReference>
<sequence length="649" mass="71179">MNPASGFTPRVWAPEKTTVELIIQVAGTGLGDQAELAEPINLPPSLAFSGEHRRVTMHPMAGGWWESPESLAPGDFYGFCLDGGPFHPDPRSRFQPEGVHSWSEVWIPDSASREVPKSPESSKGPENPEVKEAREAREAREAPHRATTTAPGSDFSELLGKVFYELHVGTFTPEGSFAAAATKLADLKALGVEVVELMPLAAFEGDRGWGYDSSDFFAPFAPYGTPPELTDFVRAAHELGLAVCLDLVLNHASARGCYLSAFGPYFSFDETLWGDAFDIPKVSGESNEALAFLTDSALWWLEAYGFDALRLDAIHAIDAPRRKVLLDAIAAQLPALEARSGRRRTLIAESDLNDAGLLEELHLDGLWDDDFHHALHCLFTGESGGYYADFADREAFTKVMAEVYFHNGTFSTFRGQIWGEPVSPRLPREHFVVFSSNHDQVGNRALGDRPVSYLPSISVAALAALTLLSPFTPMLFMGEEFGALTPFQFFADPEGESDAIAIREGRAEEFSRMWTDSLGSKAGDTSVLNLPDPTDIEAFRASKLDWSEAETPRGEAFRRWYFDLLALRRRQRAGEFLSTSAALPSARWEGEVLVMENAGISVLVNFGEIPLAAQDSLMDWQDYAPASEPPNLSPEATKQAPTQLLVLAL</sequence>
<feature type="site" description="Transition state stabilizer" evidence="16">
    <location>
        <position position="439"/>
    </location>
</feature>
<evidence type="ECO:0000256" key="1">
    <source>
        <dbReference type="ARBA" id="ARBA00004496"/>
    </source>
</evidence>
<evidence type="ECO:0000256" key="14">
    <source>
        <dbReference type="PIRSR" id="PIRSR006337-1"/>
    </source>
</evidence>
<dbReference type="InterPro" id="IPR006047">
    <property type="entry name" value="GH13_cat_dom"/>
</dbReference>
<comment type="catalytic activity">
    <reaction evidence="12 13">
        <text>hydrolysis of (1-&gt;4)-alpha-D-glucosidic linkage in 4-alpha-D-[(1-&gt;4)-alpha-D-glucanosyl]n trehalose to yield trehalose and (1-&gt;4)-alpha-D-glucan.</text>
        <dbReference type="EC" id="3.2.1.141"/>
    </reaction>
</comment>
<comment type="subcellular location">
    <subcellularLocation>
        <location evidence="1 14">Cytoplasm</location>
    </subcellularLocation>
</comment>
<dbReference type="Gene3D" id="1.10.10.760">
    <property type="entry name" value="E-set domains of sugar-utilizing enzymes"/>
    <property type="match status" value="1"/>
</dbReference>
<comment type="similarity">
    <text evidence="3 13">Belongs to the glycosyl hydrolase 13 family.</text>
</comment>
<keyword evidence="6" id="KW-0963">Cytoplasm</keyword>